<proteinExistence type="predicted"/>
<dbReference type="Proteomes" id="UP000201838">
    <property type="component" value="Unassembled WGS sequence"/>
</dbReference>
<dbReference type="OrthoDB" id="7625707at2"/>
<reference evidence="1 2" key="1">
    <citation type="submission" date="2017-05" db="EMBL/GenBank/DDBJ databases">
        <authorList>
            <person name="Song R."/>
            <person name="Chenine A.L."/>
            <person name="Ruprecht R.M."/>
        </authorList>
    </citation>
    <scope>NUCLEOTIDE SEQUENCE [LARGE SCALE GENOMIC DNA]</scope>
    <source>
        <strain evidence="1 2">CECT 8489</strain>
    </source>
</reference>
<dbReference type="RefSeq" id="WP_093972905.1">
    <property type="nucleotide sequence ID" value="NZ_FXXQ01000002.1"/>
</dbReference>
<keyword evidence="2" id="KW-1185">Reference proteome</keyword>
<gene>
    <name evidence="1" type="ORF">BOA8489_01050</name>
</gene>
<accession>A0A238IY38</accession>
<dbReference type="Pfam" id="PF09898">
    <property type="entry name" value="DUF2125"/>
    <property type="match status" value="1"/>
</dbReference>
<dbReference type="AlphaFoldDB" id="A0A238IY38"/>
<name>A0A238IY38_9RHOB</name>
<evidence type="ECO:0000313" key="1">
    <source>
        <dbReference type="EMBL" id="SMX22951.1"/>
    </source>
</evidence>
<organism evidence="1 2">
    <name type="scientific">Boseongicola aestuarii</name>
    <dbReference type="NCBI Taxonomy" id="1470561"/>
    <lineage>
        <taxon>Bacteria</taxon>
        <taxon>Pseudomonadati</taxon>
        <taxon>Pseudomonadota</taxon>
        <taxon>Alphaproteobacteria</taxon>
        <taxon>Rhodobacterales</taxon>
        <taxon>Paracoccaceae</taxon>
        <taxon>Boseongicola</taxon>
    </lineage>
</organism>
<evidence type="ECO:0000313" key="2">
    <source>
        <dbReference type="Proteomes" id="UP000201838"/>
    </source>
</evidence>
<sequence length="333" mass="36168">MGRLIVVVLVASLGWMAWWAFGSSALDRALTAWVDERRSEGWAADVADIDVAGFPNRFDTTLSDIRFADPETGVAWSAPFLQLLALAYKPHQVIAVLPNEHRLSTPLQTLDLSHDQARGSIFMQPSPSLPLDRSTIIIEALSVGSTLGWTARLDEGRFATEQIPARANAHRIGAELLGFHPPQEVLAILDPAGLLPRTVERMRFDADIGFTAPWDRGAIEIARPQIVRIDLNDLSAEWGSVTFRAAGALDVDARGTPTGEISIKAVDWRRLLQMFVASGMVGENVAPTIETALEFLAALKGPSDTIDADLSLRSGRVFLGPIPLGDAPKIVIR</sequence>
<dbReference type="InterPro" id="IPR018666">
    <property type="entry name" value="DUF2125"/>
</dbReference>
<protein>
    <recommendedName>
        <fullName evidence="3">DUF2125 domain-containing protein</fullName>
    </recommendedName>
</protein>
<evidence type="ECO:0008006" key="3">
    <source>
        <dbReference type="Google" id="ProtNLM"/>
    </source>
</evidence>
<dbReference type="EMBL" id="FXXQ01000002">
    <property type="protein sequence ID" value="SMX22951.1"/>
    <property type="molecule type" value="Genomic_DNA"/>
</dbReference>